<accession>A0ABY9JUW4</accession>
<sequence length="50" mass="5684">MSQYGEGLFKGSAEYYSKYRPIYPSNLIRFLVDKFSLNGEQNLLDLGCGT</sequence>
<evidence type="ECO:0000313" key="2">
    <source>
        <dbReference type="Proteomes" id="UP001197974"/>
    </source>
</evidence>
<proteinExistence type="predicted"/>
<protein>
    <recommendedName>
        <fullName evidence="3">SAM-dependent methyltransferase</fullName>
    </recommendedName>
</protein>
<gene>
    <name evidence="1" type="ORF">LC087_15170</name>
</gene>
<name>A0ABY9JUW4_9BACI</name>
<organism evidence="1 2">
    <name type="scientific">Bacillus carboniphilus</name>
    <dbReference type="NCBI Taxonomy" id="86663"/>
    <lineage>
        <taxon>Bacteria</taxon>
        <taxon>Bacillati</taxon>
        <taxon>Bacillota</taxon>
        <taxon>Bacilli</taxon>
        <taxon>Bacillales</taxon>
        <taxon>Bacillaceae</taxon>
        <taxon>Bacillus</taxon>
    </lineage>
</organism>
<dbReference type="InterPro" id="IPR029063">
    <property type="entry name" value="SAM-dependent_MTases_sf"/>
</dbReference>
<dbReference type="Proteomes" id="UP001197974">
    <property type="component" value="Chromosome"/>
</dbReference>
<dbReference type="RefSeq" id="WP_226540530.1">
    <property type="nucleotide sequence ID" value="NZ_CP129013.1"/>
</dbReference>
<dbReference type="EMBL" id="CP129013">
    <property type="protein sequence ID" value="WLR42093.1"/>
    <property type="molecule type" value="Genomic_DNA"/>
</dbReference>
<evidence type="ECO:0008006" key="3">
    <source>
        <dbReference type="Google" id="ProtNLM"/>
    </source>
</evidence>
<evidence type="ECO:0000313" key="1">
    <source>
        <dbReference type="EMBL" id="WLR42093.1"/>
    </source>
</evidence>
<reference evidence="1 2" key="1">
    <citation type="submission" date="2023-06" db="EMBL/GenBank/DDBJ databases">
        <title>Five Gram-positive bacteria isolated from mangrove sediments in Shenzhen, Guangdong, China.</title>
        <authorList>
            <person name="Yu S."/>
            <person name="Zheng W."/>
            <person name="Huang Y."/>
        </authorList>
    </citation>
    <scope>NUCLEOTIDE SEQUENCE [LARGE SCALE GENOMIC DNA]</scope>
    <source>
        <strain evidence="1 2">SaN35-3</strain>
    </source>
</reference>
<dbReference type="SUPFAM" id="SSF53335">
    <property type="entry name" value="S-adenosyl-L-methionine-dependent methyltransferases"/>
    <property type="match status" value="1"/>
</dbReference>
<keyword evidence="2" id="KW-1185">Reference proteome</keyword>
<dbReference type="Gene3D" id="3.40.50.150">
    <property type="entry name" value="Vaccinia Virus protein VP39"/>
    <property type="match status" value="1"/>
</dbReference>